<dbReference type="AlphaFoldDB" id="A0A2V1GVN5"/>
<dbReference type="SUPFAM" id="SSF53850">
    <property type="entry name" value="Periplasmic binding protein-like II"/>
    <property type="match status" value="1"/>
</dbReference>
<evidence type="ECO:0000313" key="2">
    <source>
        <dbReference type="EMBL" id="PVZ70455.1"/>
    </source>
</evidence>
<dbReference type="Proteomes" id="UP000244906">
    <property type="component" value="Unassembled WGS sequence"/>
</dbReference>
<feature type="signal peptide" evidence="1">
    <location>
        <begin position="1"/>
        <end position="21"/>
    </location>
</feature>
<gene>
    <name evidence="2" type="ORF">DC094_07665</name>
</gene>
<sequence>MKKPSFLFIAALLWLPLVVCAEEYVQAQDPVAVIAHPSTQVIQLSLPAARSLFGLQRSHWPNGLPVKLAMLNYRSQMHSDFSKRLLRLYPQQLKFLQDRQLLSGSRLPPLKLVSPQELLKFVSETPGALGYARYQDLKRTELNVLVLSLDFAGLPED</sequence>
<keyword evidence="1" id="KW-0732">Signal</keyword>
<evidence type="ECO:0000256" key="1">
    <source>
        <dbReference type="SAM" id="SignalP"/>
    </source>
</evidence>
<evidence type="ECO:0008006" key="4">
    <source>
        <dbReference type="Google" id="ProtNLM"/>
    </source>
</evidence>
<feature type="chain" id="PRO_5016027144" description="PBP domain-containing protein" evidence="1">
    <location>
        <begin position="22"/>
        <end position="157"/>
    </location>
</feature>
<dbReference type="EMBL" id="QDDL01000002">
    <property type="protein sequence ID" value="PVZ70455.1"/>
    <property type="molecule type" value="Genomic_DNA"/>
</dbReference>
<dbReference type="Gene3D" id="3.40.190.10">
    <property type="entry name" value="Periplasmic binding protein-like II"/>
    <property type="match status" value="1"/>
</dbReference>
<proteinExistence type="predicted"/>
<keyword evidence="3" id="KW-1185">Reference proteome</keyword>
<organism evidence="2 3">
    <name type="scientific">Pelagibaculum spongiae</name>
    <dbReference type="NCBI Taxonomy" id="2080658"/>
    <lineage>
        <taxon>Bacteria</taxon>
        <taxon>Pseudomonadati</taxon>
        <taxon>Pseudomonadota</taxon>
        <taxon>Gammaproteobacteria</taxon>
        <taxon>Oceanospirillales</taxon>
        <taxon>Pelagibaculum</taxon>
    </lineage>
</organism>
<dbReference type="RefSeq" id="WP_133245496.1">
    <property type="nucleotide sequence ID" value="NZ_CAWNYD010000002.1"/>
</dbReference>
<evidence type="ECO:0000313" key="3">
    <source>
        <dbReference type="Proteomes" id="UP000244906"/>
    </source>
</evidence>
<dbReference type="OrthoDB" id="5368544at2"/>
<comment type="caution">
    <text evidence="2">The sequence shown here is derived from an EMBL/GenBank/DDBJ whole genome shotgun (WGS) entry which is preliminary data.</text>
</comment>
<reference evidence="2 3" key="1">
    <citation type="submission" date="2018-04" db="EMBL/GenBank/DDBJ databases">
        <title>Thalassorhabdus spongiae gen. nov., sp. nov., isolated from a marine sponge in South-West Iceland.</title>
        <authorList>
            <person name="Knobloch S."/>
            <person name="Daussin A."/>
            <person name="Johannsson R."/>
            <person name="Marteinsson V.T."/>
        </authorList>
    </citation>
    <scope>NUCLEOTIDE SEQUENCE [LARGE SCALE GENOMIC DNA]</scope>
    <source>
        <strain evidence="2 3">Hp12</strain>
    </source>
</reference>
<protein>
    <recommendedName>
        <fullName evidence="4">PBP domain-containing protein</fullName>
    </recommendedName>
</protein>
<name>A0A2V1GVN5_9GAMM</name>
<accession>A0A2V1GVN5</accession>